<protein>
    <submittedName>
        <fullName evidence="1">Uncharacterized protein</fullName>
    </submittedName>
</protein>
<accession>A0A6N6WEK8</accession>
<evidence type="ECO:0000313" key="1">
    <source>
        <dbReference type="EMBL" id="KAE8758429.1"/>
    </source>
</evidence>
<name>A0A6N6WEK8_9BURK</name>
<sequence>MQRKIPIDFYDRQLHTSERQLIENKAYQMAVQEAHNPADVPTIEASWTNMLTLWGRRRIWTRGRHGSSTKQWRN</sequence>
<comment type="caution">
    <text evidence="1">The sequence shown here is derived from an EMBL/GenBank/DDBJ whole genome shotgun (WGS) entry which is preliminary data.</text>
</comment>
<proteinExistence type="predicted"/>
<dbReference type="RefSeq" id="WP_154561266.1">
    <property type="nucleotide sequence ID" value="NZ_VOSW01000033.1"/>
</dbReference>
<dbReference type="EMBL" id="VOSW01000033">
    <property type="protein sequence ID" value="KAE8758429.1"/>
    <property type="molecule type" value="Genomic_DNA"/>
</dbReference>
<reference evidence="1 2" key="1">
    <citation type="journal article" date="2020" name="Int. J. Syst. Evol. Microbiol.">
        <title>Paraburkholderia madseniana sp. nov., a phenolic acid-degrading bacterium isolated from acidic forest soil.</title>
        <authorList>
            <person name="Wilhelm R.C."/>
            <person name="Murphy S.J.L."/>
            <person name="Feriancek N.M."/>
            <person name="Karasz D.C."/>
            <person name="DeRito C.M."/>
            <person name="Newman J.D."/>
            <person name="Buckley D.H."/>
        </authorList>
    </citation>
    <scope>NUCLEOTIDE SEQUENCE [LARGE SCALE GENOMIC DNA]</scope>
    <source>
        <strain evidence="1 2">RP11</strain>
    </source>
</reference>
<dbReference type="AlphaFoldDB" id="A0A6N6WEK8"/>
<organism evidence="1 2">
    <name type="scientific">Paraburkholderia madseniana</name>
    <dbReference type="NCBI Taxonomy" id="2599607"/>
    <lineage>
        <taxon>Bacteria</taxon>
        <taxon>Pseudomonadati</taxon>
        <taxon>Pseudomonadota</taxon>
        <taxon>Betaproteobacteria</taxon>
        <taxon>Burkholderiales</taxon>
        <taxon>Burkholderiaceae</taxon>
        <taxon>Paraburkholderia</taxon>
    </lineage>
</organism>
<gene>
    <name evidence="1" type="ORF">FSO04_18740</name>
</gene>
<dbReference type="Proteomes" id="UP000463700">
    <property type="component" value="Unassembled WGS sequence"/>
</dbReference>
<evidence type="ECO:0000313" key="2">
    <source>
        <dbReference type="Proteomes" id="UP000463700"/>
    </source>
</evidence>